<reference evidence="1" key="1">
    <citation type="submission" date="2021-02" db="EMBL/GenBank/DDBJ databases">
        <authorList>
            <person name="Bekaert M."/>
        </authorList>
    </citation>
    <scope>NUCLEOTIDE SEQUENCE</scope>
    <source>
        <strain evidence="1">IoA-00</strain>
    </source>
</reference>
<keyword evidence="2" id="KW-1185">Reference proteome</keyword>
<evidence type="ECO:0000313" key="2">
    <source>
        <dbReference type="Proteomes" id="UP000675881"/>
    </source>
</evidence>
<accession>A0A7R8CDC0</accession>
<evidence type="ECO:0000313" key="1">
    <source>
        <dbReference type="EMBL" id="CAF2777840.1"/>
    </source>
</evidence>
<dbReference type="EMBL" id="HG994580">
    <property type="protein sequence ID" value="CAF2777840.1"/>
    <property type="molecule type" value="Genomic_DNA"/>
</dbReference>
<name>A0A7R8CDC0_LEPSM</name>
<dbReference type="Proteomes" id="UP000675881">
    <property type="component" value="Chromosome 1"/>
</dbReference>
<protein>
    <submittedName>
        <fullName evidence="1">ATG16L1</fullName>
    </submittedName>
</protein>
<gene>
    <name evidence="1" type="ORF">LSAA_1446</name>
</gene>
<proteinExistence type="predicted"/>
<sequence length="149" mass="17601">MKKRRRRGEEIPSLEGDSKFTLNRYYHFTKLLKILISNLYHYHLVDISLKKEDRMRMEMTELHKDFGTFANSVIVAEKELDKLESKFKSNMSGKDFIKILSQVRALQKMDLKAEVDHVRKIEKETIERTLDDMTSCYSVVGRLSKTPEI</sequence>
<dbReference type="AlphaFoldDB" id="A0A7R8CDC0"/>
<organism evidence="1 2">
    <name type="scientific">Lepeophtheirus salmonis</name>
    <name type="common">Salmon louse</name>
    <name type="synonym">Caligus salmonis</name>
    <dbReference type="NCBI Taxonomy" id="72036"/>
    <lineage>
        <taxon>Eukaryota</taxon>
        <taxon>Metazoa</taxon>
        <taxon>Ecdysozoa</taxon>
        <taxon>Arthropoda</taxon>
        <taxon>Crustacea</taxon>
        <taxon>Multicrustacea</taxon>
        <taxon>Hexanauplia</taxon>
        <taxon>Copepoda</taxon>
        <taxon>Siphonostomatoida</taxon>
        <taxon>Caligidae</taxon>
        <taxon>Lepeophtheirus</taxon>
    </lineage>
</organism>